<proteinExistence type="predicted"/>
<organism evidence="1 2">
    <name type="scientific">Vibrio rotiferianus</name>
    <dbReference type="NCBI Taxonomy" id="190895"/>
    <lineage>
        <taxon>Bacteria</taxon>
        <taxon>Pseudomonadati</taxon>
        <taxon>Pseudomonadota</taxon>
        <taxon>Gammaproteobacteria</taxon>
        <taxon>Vibrionales</taxon>
        <taxon>Vibrionaceae</taxon>
        <taxon>Vibrio</taxon>
    </lineage>
</organism>
<sequence>MACSKTHSHSNHAHGPNCGHTAIRHDGHVDYLVDGTLHHPHGDHCDEHVIGLSDTNPDGCHPVHSCGGHVHGPGCGHEAIQHGDHVDYIVDGRLHHQHGDHCDDHGPVELVHA</sequence>
<evidence type="ECO:0000313" key="2">
    <source>
        <dbReference type="Proteomes" id="UP000572072"/>
    </source>
</evidence>
<comment type="caution">
    <text evidence="1">The sequence shown here is derived from an EMBL/GenBank/DDBJ whole genome shotgun (WGS) entry which is preliminary data.</text>
</comment>
<evidence type="ECO:0000313" key="1">
    <source>
        <dbReference type="EMBL" id="NOH49584.1"/>
    </source>
</evidence>
<evidence type="ECO:0008006" key="3">
    <source>
        <dbReference type="Google" id="ProtNLM"/>
    </source>
</evidence>
<accession>A0A7Y4E348</accession>
<reference evidence="1 2" key="1">
    <citation type="submission" date="2019-08" db="EMBL/GenBank/DDBJ databases">
        <title>Draft genome sequencing and comparative genomics of hatchery-associated Vibrios.</title>
        <authorList>
            <person name="Kehlet-Delgado H."/>
            <person name="Mueller R.S."/>
        </authorList>
    </citation>
    <scope>NUCLEOTIDE SEQUENCE [LARGE SCALE GENOMIC DNA]</scope>
    <source>
        <strain evidence="1 2">00-78-3</strain>
    </source>
</reference>
<dbReference type="RefSeq" id="WP_074051205.1">
    <property type="nucleotide sequence ID" value="NZ_JBEWWM010000007.1"/>
</dbReference>
<name>A0A7Y4E348_9VIBR</name>
<protein>
    <recommendedName>
        <fullName evidence="3">Threonine dehydratase</fullName>
    </recommendedName>
</protein>
<dbReference type="AlphaFoldDB" id="A0A7Y4E348"/>
<gene>
    <name evidence="1" type="ORF">F0262_16160</name>
</gene>
<dbReference type="EMBL" id="VTYN01000017">
    <property type="protein sequence ID" value="NOH49584.1"/>
    <property type="molecule type" value="Genomic_DNA"/>
</dbReference>
<dbReference type="Proteomes" id="UP000572072">
    <property type="component" value="Unassembled WGS sequence"/>
</dbReference>